<dbReference type="AlphaFoldDB" id="A0AAN9MEC9"/>
<gene>
    <name evidence="1" type="ORF">VNO80_18487</name>
</gene>
<comment type="caution">
    <text evidence="1">The sequence shown here is derived from an EMBL/GenBank/DDBJ whole genome shotgun (WGS) entry which is preliminary data.</text>
</comment>
<keyword evidence="2" id="KW-1185">Reference proteome</keyword>
<name>A0AAN9MEC9_PHACN</name>
<organism evidence="1 2">
    <name type="scientific">Phaseolus coccineus</name>
    <name type="common">Scarlet runner bean</name>
    <name type="synonym">Phaseolus multiflorus</name>
    <dbReference type="NCBI Taxonomy" id="3886"/>
    <lineage>
        <taxon>Eukaryota</taxon>
        <taxon>Viridiplantae</taxon>
        <taxon>Streptophyta</taxon>
        <taxon>Embryophyta</taxon>
        <taxon>Tracheophyta</taxon>
        <taxon>Spermatophyta</taxon>
        <taxon>Magnoliopsida</taxon>
        <taxon>eudicotyledons</taxon>
        <taxon>Gunneridae</taxon>
        <taxon>Pentapetalae</taxon>
        <taxon>rosids</taxon>
        <taxon>fabids</taxon>
        <taxon>Fabales</taxon>
        <taxon>Fabaceae</taxon>
        <taxon>Papilionoideae</taxon>
        <taxon>50 kb inversion clade</taxon>
        <taxon>NPAAA clade</taxon>
        <taxon>indigoferoid/millettioid clade</taxon>
        <taxon>Phaseoleae</taxon>
        <taxon>Phaseolus</taxon>
    </lineage>
</organism>
<dbReference type="Proteomes" id="UP001374584">
    <property type="component" value="Unassembled WGS sequence"/>
</dbReference>
<evidence type="ECO:0000313" key="2">
    <source>
        <dbReference type="Proteomes" id="UP001374584"/>
    </source>
</evidence>
<accession>A0AAN9MEC9</accession>
<proteinExistence type="predicted"/>
<evidence type="ECO:0000313" key="1">
    <source>
        <dbReference type="EMBL" id="KAK7353054.1"/>
    </source>
</evidence>
<dbReference type="EMBL" id="JAYMYR010000007">
    <property type="protein sequence ID" value="KAK7353054.1"/>
    <property type="molecule type" value="Genomic_DNA"/>
</dbReference>
<sequence length="191" mass="21773">MKNRVFTCHKRYNDAKKGFATVSKSPANLNQLITRHDCYAPKVHVILTSVHWRQSIPDTLSSFRRFDPIVFRSMLSSPTLLLQNLQHNVVWVLKKLGKISQQNFFDASEIPLPIKLTIVKETHEPTSVYSKKKRHHGMPGSLTAIKVKLVAQLETMQVTAGTCLELFSFARRFLTGTKHVLRRESAGVIFC</sequence>
<reference evidence="1 2" key="1">
    <citation type="submission" date="2024-01" db="EMBL/GenBank/DDBJ databases">
        <title>The genomes of 5 underutilized Papilionoideae crops provide insights into root nodulation and disease resistanc.</title>
        <authorList>
            <person name="Jiang F."/>
        </authorList>
    </citation>
    <scope>NUCLEOTIDE SEQUENCE [LARGE SCALE GENOMIC DNA]</scope>
    <source>
        <strain evidence="1">JINMINGXINNONG_FW02</strain>
        <tissue evidence="1">Leaves</tissue>
    </source>
</reference>
<protein>
    <submittedName>
        <fullName evidence="1">Uncharacterized protein</fullName>
    </submittedName>
</protein>